<evidence type="ECO:0000256" key="1">
    <source>
        <dbReference type="SAM" id="Phobius"/>
    </source>
</evidence>
<reference evidence="2 3" key="1">
    <citation type="submission" date="2019-02" db="EMBL/GenBank/DDBJ databases">
        <title>Deep-cultivation of Planctomycetes and their phenomic and genomic characterization uncovers novel biology.</title>
        <authorList>
            <person name="Wiegand S."/>
            <person name="Jogler M."/>
            <person name="Boedeker C."/>
            <person name="Pinto D."/>
            <person name="Vollmers J."/>
            <person name="Rivas-Marin E."/>
            <person name="Kohn T."/>
            <person name="Peeters S.H."/>
            <person name="Heuer A."/>
            <person name="Rast P."/>
            <person name="Oberbeckmann S."/>
            <person name="Bunk B."/>
            <person name="Jeske O."/>
            <person name="Meyerdierks A."/>
            <person name="Storesund J.E."/>
            <person name="Kallscheuer N."/>
            <person name="Luecker S."/>
            <person name="Lage O.M."/>
            <person name="Pohl T."/>
            <person name="Merkel B.J."/>
            <person name="Hornburger P."/>
            <person name="Mueller R.-W."/>
            <person name="Bruemmer F."/>
            <person name="Labrenz M."/>
            <person name="Spormann A.M."/>
            <person name="Op den Camp H."/>
            <person name="Overmann J."/>
            <person name="Amann R."/>
            <person name="Jetten M.S.M."/>
            <person name="Mascher T."/>
            <person name="Medema M.H."/>
            <person name="Devos D.P."/>
            <person name="Kaster A.-K."/>
            <person name="Ovreas L."/>
            <person name="Rohde M."/>
            <person name="Galperin M.Y."/>
            <person name="Jogler C."/>
        </authorList>
    </citation>
    <scope>NUCLEOTIDE SEQUENCE [LARGE SCALE GENOMIC DNA]</scope>
    <source>
        <strain evidence="2 3">V22</strain>
    </source>
</reference>
<dbReference type="KEGG" id="chya:V22_03200"/>
<keyword evidence="3" id="KW-1185">Reference proteome</keyword>
<proteinExistence type="predicted"/>
<name>A0A517T424_9PLAN</name>
<gene>
    <name evidence="2" type="ORF">V22_03200</name>
</gene>
<keyword evidence="1" id="KW-1133">Transmembrane helix</keyword>
<keyword evidence="1" id="KW-0812">Transmembrane</keyword>
<keyword evidence="1" id="KW-0472">Membrane</keyword>
<sequence length="162" mass="18693">MSNPATTELENDMLSELHARMKLEANSTDPEDQSPQKPIWLRRWFLSLILWPLLGLSIYTYTCERKAWSHASTVAEKWKTILDNSHRRMPISVYEAQLAEASGHPERRVEMAYPLIRRKMPLVDQTIVYSWPGLVGEYEVHLYVQPGNVRTQQPHVAAVQGP</sequence>
<dbReference type="EMBL" id="CP036316">
    <property type="protein sequence ID" value="QDT63120.1"/>
    <property type="molecule type" value="Genomic_DNA"/>
</dbReference>
<accession>A0A517T424</accession>
<organism evidence="2 3">
    <name type="scientific">Calycomorphotria hydatis</name>
    <dbReference type="NCBI Taxonomy" id="2528027"/>
    <lineage>
        <taxon>Bacteria</taxon>
        <taxon>Pseudomonadati</taxon>
        <taxon>Planctomycetota</taxon>
        <taxon>Planctomycetia</taxon>
        <taxon>Planctomycetales</taxon>
        <taxon>Planctomycetaceae</taxon>
        <taxon>Calycomorphotria</taxon>
    </lineage>
</organism>
<protein>
    <submittedName>
        <fullName evidence="2">Uncharacterized protein</fullName>
    </submittedName>
</protein>
<evidence type="ECO:0000313" key="2">
    <source>
        <dbReference type="EMBL" id="QDT63120.1"/>
    </source>
</evidence>
<dbReference type="RefSeq" id="WP_145259189.1">
    <property type="nucleotide sequence ID" value="NZ_CP036316.1"/>
</dbReference>
<evidence type="ECO:0000313" key="3">
    <source>
        <dbReference type="Proteomes" id="UP000319976"/>
    </source>
</evidence>
<dbReference type="Proteomes" id="UP000319976">
    <property type="component" value="Chromosome"/>
</dbReference>
<feature type="transmembrane region" description="Helical" evidence="1">
    <location>
        <begin position="44"/>
        <end position="62"/>
    </location>
</feature>
<dbReference type="AlphaFoldDB" id="A0A517T424"/>